<gene>
    <name evidence="9" type="ORF">ACFODX_01305</name>
</gene>
<dbReference type="SMART" id="SM00633">
    <property type="entry name" value="Glyco_10"/>
    <property type="match status" value="1"/>
</dbReference>
<reference evidence="10" key="1">
    <citation type="journal article" date="2019" name="Int. J. Syst. Evol. Microbiol.">
        <title>The Global Catalogue of Microorganisms (GCM) 10K type strain sequencing project: providing services to taxonomists for standard genome sequencing and annotation.</title>
        <authorList>
            <consortium name="The Broad Institute Genomics Platform"/>
            <consortium name="The Broad Institute Genome Sequencing Center for Infectious Disease"/>
            <person name="Wu L."/>
            <person name="Ma J."/>
        </authorList>
    </citation>
    <scope>NUCLEOTIDE SEQUENCE [LARGE SCALE GENOMIC DNA]</scope>
    <source>
        <strain evidence="10">KCTC 52237</strain>
    </source>
</reference>
<evidence type="ECO:0000256" key="3">
    <source>
        <dbReference type="ARBA" id="ARBA00023295"/>
    </source>
</evidence>
<dbReference type="EMBL" id="JBHRTF010000001">
    <property type="protein sequence ID" value="MFC3114174.1"/>
    <property type="molecule type" value="Genomic_DNA"/>
</dbReference>
<feature type="signal peptide" evidence="7">
    <location>
        <begin position="1"/>
        <end position="26"/>
    </location>
</feature>
<evidence type="ECO:0000256" key="5">
    <source>
        <dbReference type="PROSITE-ProRule" id="PRU10061"/>
    </source>
</evidence>
<keyword evidence="10" id="KW-1185">Reference proteome</keyword>
<feature type="domain" description="GH10" evidence="8">
    <location>
        <begin position="30"/>
        <end position="377"/>
    </location>
</feature>
<dbReference type="SUPFAM" id="SSF51445">
    <property type="entry name" value="(Trans)glycosidases"/>
    <property type="match status" value="1"/>
</dbReference>
<organism evidence="9 10">
    <name type="scientific">Cellvibrio fontiphilus</name>
    <dbReference type="NCBI Taxonomy" id="1815559"/>
    <lineage>
        <taxon>Bacteria</taxon>
        <taxon>Pseudomonadati</taxon>
        <taxon>Pseudomonadota</taxon>
        <taxon>Gammaproteobacteria</taxon>
        <taxon>Cellvibrionales</taxon>
        <taxon>Cellvibrionaceae</taxon>
        <taxon>Cellvibrio</taxon>
    </lineage>
</organism>
<feature type="chain" id="PRO_5046870336" description="Beta-xylanase" evidence="7">
    <location>
        <begin position="27"/>
        <end position="379"/>
    </location>
</feature>
<protein>
    <recommendedName>
        <fullName evidence="6">Beta-xylanase</fullName>
        <ecNumber evidence="6">3.2.1.8</ecNumber>
    </recommendedName>
</protein>
<dbReference type="InterPro" id="IPR017853">
    <property type="entry name" value="GH"/>
</dbReference>
<sequence length="379" mass="43339">MNISRRQLFALTGAGLALSQAARVTAATKALEQTGLKTAYKDNFLIGAALNANIATGSDEKLNALISKEFNSITPENCMKWGVLRDAQGQWNWTDADNFVAFGTKYNIHMVGHTLVWHSQIHDEVFKKADGSYISKDALQKKMEEHITTLAGRYKGKLPAWDVVNEAVGDDNKMRDSHWYKIMGDDFIYNAFALAHEVDPKAHLMYNDYNIERTGKREATVDMLKRMKKRGMPIHGLGIQGHLGIDTPPIDEIEKSIIEFAKLGLRVHFTELDIDVLPSVWDLPVAEVSTRFEYKPERDPYIKGLPQEMQDKLAKRYEDLFKLFIKHSDKIDRVTFWGVSDDASWLNGFPIRGRTNYPLLFDRQLQPKDAYFRLLDLKR</sequence>
<dbReference type="PROSITE" id="PS51760">
    <property type="entry name" value="GH10_2"/>
    <property type="match status" value="1"/>
</dbReference>
<dbReference type="Pfam" id="PF00331">
    <property type="entry name" value="Glyco_hydro_10"/>
    <property type="match status" value="1"/>
</dbReference>
<keyword evidence="3 6" id="KW-0326">Glycosidase</keyword>
<evidence type="ECO:0000259" key="8">
    <source>
        <dbReference type="PROSITE" id="PS51760"/>
    </source>
</evidence>
<comment type="catalytic activity">
    <reaction evidence="6">
        <text>Endohydrolysis of (1-&gt;4)-beta-D-xylosidic linkages in xylans.</text>
        <dbReference type="EC" id="3.2.1.8"/>
    </reaction>
</comment>
<dbReference type="PRINTS" id="PR00134">
    <property type="entry name" value="GLHYDRLASE10"/>
</dbReference>
<keyword evidence="4 6" id="KW-0624">Polysaccharide degradation</keyword>
<dbReference type="Proteomes" id="UP001595555">
    <property type="component" value="Unassembled WGS sequence"/>
</dbReference>
<dbReference type="PANTHER" id="PTHR31490">
    <property type="entry name" value="GLYCOSYL HYDROLASE"/>
    <property type="match status" value="1"/>
</dbReference>
<dbReference type="InterPro" id="IPR044846">
    <property type="entry name" value="GH10"/>
</dbReference>
<keyword evidence="7" id="KW-0732">Signal</keyword>
<feature type="active site" description="Nucleophile" evidence="5">
    <location>
        <position position="271"/>
    </location>
</feature>
<evidence type="ECO:0000313" key="9">
    <source>
        <dbReference type="EMBL" id="MFC3114174.1"/>
    </source>
</evidence>
<accession>A0ABV7FDW0</accession>
<comment type="similarity">
    <text evidence="6">Belongs to the glycosyl hydrolase 10 (cellulase F) family.</text>
</comment>
<evidence type="ECO:0000256" key="6">
    <source>
        <dbReference type="RuleBase" id="RU361174"/>
    </source>
</evidence>
<keyword evidence="2 6" id="KW-0119">Carbohydrate metabolism</keyword>
<evidence type="ECO:0000313" key="10">
    <source>
        <dbReference type="Proteomes" id="UP001595555"/>
    </source>
</evidence>
<evidence type="ECO:0000256" key="1">
    <source>
        <dbReference type="ARBA" id="ARBA00022801"/>
    </source>
</evidence>
<name>A0ABV7FDW0_9GAMM</name>
<dbReference type="PROSITE" id="PS00591">
    <property type="entry name" value="GH10_1"/>
    <property type="match status" value="1"/>
</dbReference>
<dbReference type="PANTHER" id="PTHR31490:SF90">
    <property type="entry name" value="ENDO-1,4-BETA-XYLANASE A"/>
    <property type="match status" value="1"/>
</dbReference>
<proteinExistence type="inferred from homology"/>
<dbReference type="InterPro" id="IPR031158">
    <property type="entry name" value="GH10_AS"/>
</dbReference>
<evidence type="ECO:0000256" key="7">
    <source>
        <dbReference type="SAM" id="SignalP"/>
    </source>
</evidence>
<keyword evidence="1 6" id="KW-0378">Hydrolase</keyword>
<evidence type="ECO:0000256" key="2">
    <source>
        <dbReference type="ARBA" id="ARBA00023277"/>
    </source>
</evidence>
<dbReference type="EC" id="3.2.1.8" evidence="6"/>
<dbReference type="Gene3D" id="3.20.20.80">
    <property type="entry name" value="Glycosidases"/>
    <property type="match status" value="1"/>
</dbReference>
<dbReference type="InterPro" id="IPR001000">
    <property type="entry name" value="GH10_dom"/>
</dbReference>
<dbReference type="RefSeq" id="WP_378115274.1">
    <property type="nucleotide sequence ID" value="NZ_JBHRTF010000001.1"/>
</dbReference>
<evidence type="ECO:0000256" key="4">
    <source>
        <dbReference type="ARBA" id="ARBA00023326"/>
    </source>
</evidence>
<comment type="caution">
    <text evidence="9">The sequence shown here is derived from an EMBL/GenBank/DDBJ whole genome shotgun (WGS) entry which is preliminary data.</text>
</comment>